<dbReference type="Proteomes" id="UP000232196">
    <property type="component" value="Unassembled WGS sequence"/>
</dbReference>
<feature type="transmembrane region" description="Helical" evidence="9">
    <location>
        <begin position="200"/>
        <end position="221"/>
    </location>
</feature>
<evidence type="ECO:0000256" key="9">
    <source>
        <dbReference type="HAMAP-Rule" id="MF_01148"/>
    </source>
</evidence>
<keyword evidence="6 9" id="KW-1133">Transmembrane helix</keyword>
<dbReference type="RefSeq" id="WP_100706385.1">
    <property type="nucleotide sequence ID" value="NZ_NPDL01000001.1"/>
</dbReference>
<dbReference type="CDD" id="cd07571">
    <property type="entry name" value="ALP_N-acyl_transferase"/>
    <property type="match status" value="1"/>
</dbReference>
<dbReference type="InterPro" id="IPR036526">
    <property type="entry name" value="C-N_Hydrolase_sf"/>
</dbReference>
<dbReference type="AlphaFoldDB" id="A0A2M9XDG6"/>
<keyword evidence="4 9" id="KW-0808">Transferase</keyword>
<evidence type="ECO:0000256" key="2">
    <source>
        <dbReference type="ARBA" id="ARBA00010065"/>
    </source>
</evidence>
<comment type="subcellular location">
    <subcellularLocation>
        <location evidence="1 9">Cell membrane</location>
        <topology evidence="1 9">Multi-pass membrane protein</topology>
    </subcellularLocation>
</comment>
<feature type="transmembrane region" description="Helical" evidence="9">
    <location>
        <begin position="563"/>
        <end position="580"/>
    </location>
</feature>
<dbReference type="GO" id="GO:0005886">
    <property type="term" value="C:plasma membrane"/>
    <property type="evidence" value="ECO:0007669"/>
    <property type="project" value="UniProtKB-SubCell"/>
</dbReference>
<feature type="transmembrane region" description="Helical" evidence="9">
    <location>
        <begin position="30"/>
        <end position="46"/>
    </location>
</feature>
<keyword evidence="11" id="KW-0449">Lipoprotein</keyword>
<keyword evidence="5 9" id="KW-0812">Transmembrane</keyword>
<organism evidence="11 12">
    <name type="scientific">Leptospira hartskeerlii</name>
    <dbReference type="NCBI Taxonomy" id="2023177"/>
    <lineage>
        <taxon>Bacteria</taxon>
        <taxon>Pseudomonadati</taxon>
        <taxon>Spirochaetota</taxon>
        <taxon>Spirochaetia</taxon>
        <taxon>Leptospirales</taxon>
        <taxon>Leptospiraceae</taxon>
        <taxon>Leptospira</taxon>
    </lineage>
</organism>
<evidence type="ECO:0000256" key="6">
    <source>
        <dbReference type="ARBA" id="ARBA00022989"/>
    </source>
</evidence>
<dbReference type="EC" id="2.3.1.269" evidence="9"/>
<evidence type="ECO:0000313" key="11">
    <source>
        <dbReference type="EMBL" id="PJZ25743.1"/>
    </source>
</evidence>
<feature type="transmembrane region" description="Helical" evidence="9">
    <location>
        <begin position="96"/>
        <end position="120"/>
    </location>
</feature>
<dbReference type="GO" id="GO:0016410">
    <property type="term" value="F:N-acyltransferase activity"/>
    <property type="evidence" value="ECO:0007669"/>
    <property type="project" value="UniProtKB-UniRule"/>
</dbReference>
<keyword evidence="7 9" id="KW-0472">Membrane</keyword>
<evidence type="ECO:0000256" key="1">
    <source>
        <dbReference type="ARBA" id="ARBA00004651"/>
    </source>
</evidence>
<comment type="similarity">
    <text evidence="2 9">Belongs to the CN hydrolase family. Apolipoprotein N-acyltransferase subfamily.</text>
</comment>
<feature type="transmembrane region" description="Helical" evidence="9">
    <location>
        <begin position="7"/>
        <end position="24"/>
    </location>
</feature>
<dbReference type="SUPFAM" id="SSF56317">
    <property type="entry name" value="Carbon-nitrogen hydrolase"/>
    <property type="match status" value="1"/>
</dbReference>
<comment type="caution">
    <text evidence="11">The sequence shown here is derived from an EMBL/GenBank/DDBJ whole genome shotgun (WGS) entry which is preliminary data.</text>
</comment>
<dbReference type="Pfam" id="PF00795">
    <property type="entry name" value="CN_hydrolase"/>
    <property type="match status" value="1"/>
</dbReference>
<accession>A0A2M9XDG6</accession>
<comment type="function">
    <text evidence="9">Catalyzes the phospholipid dependent N-acylation of the N-terminal cysteine of apolipoprotein, the last step in lipoprotein maturation.</text>
</comment>
<feature type="domain" description="CN hydrolase" evidence="10">
    <location>
        <begin position="242"/>
        <end position="546"/>
    </location>
</feature>
<dbReference type="PROSITE" id="PS50263">
    <property type="entry name" value="CN_HYDROLASE"/>
    <property type="match status" value="1"/>
</dbReference>
<dbReference type="InterPro" id="IPR003010">
    <property type="entry name" value="C-N_Hydrolase"/>
</dbReference>
<reference evidence="11 12" key="1">
    <citation type="submission" date="2017-07" db="EMBL/GenBank/DDBJ databases">
        <title>Leptospira spp. isolated from tropical soils.</title>
        <authorList>
            <person name="Thibeaux R."/>
            <person name="Iraola G."/>
            <person name="Ferres I."/>
            <person name="Bierque E."/>
            <person name="Girault D."/>
            <person name="Soupe-Gilbert M.-E."/>
            <person name="Picardeau M."/>
            <person name="Goarant C."/>
        </authorList>
    </citation>
    <scope>NUCLEOTIDE SEQUENCE [LARGE SCALE GENOMIC DNA]</scope>
    <source>
        <strain evidence="11 12">MCA1-C-A1</strain>
    </source>
</reference>
<dbReference type="PANTHER" id="PTHR38686">
    <property type="entry name" value="APOLIPOPROTEIN N-ACYLTRANSFERASE"/>
    <property type="match status" value="1"/>
</dbReference>
<feature type="transmembrane region" description="Helical" evidence="9">
    <location>
        <begin position="132"/>
        <end position="153"/>
    </location>
</feature>
<evidence type="ECO:0000256" key="7">
    <source>
        <dbReference type="ARBA" id="ARBA00023136"/>
    </source>
</evidence>
<evidence type="ECO:0000256" key="4">
    <source>
        <dbReference type="ARBA" id="ARBA00022679"/>
    </source>
</evidence>
<comment type="catalytic activity">
    <reaction evidence="9">
        <text>N-terminal S-1,2-diacyl-sn-glyceryl-L-cysteinyl-[lipoprotein] + a glycerophospholipid = N-acyl-S-1,2-diacyl-sn-glyceryl-L-cysteinyl-[lipoprotein] + a 2-acyl-sn-glycero-3-phospholipid + H(+)</text>
        <dbReference type="Rhea" id="RHEA:48228"/>
        <dbReference type="Rhea" id="RHEA-COMP:14681"/>
        <dbReference type="Rhea" id="RHEA-COMP:14684"/>
        <dbReference type="ChEBI" id="CHEBI:15378"/>
        <dbReference type="ChEBI" id="CHEBI:136912"/>
        <dbReference type="ChEBI" id="CHEBI:140656"/>
        <dbReference type="ChEBI" id="CHEBI:140657"/>
        <dbReference type="ChEBI" id="CHEBI:140660"/>
        <dbReference type="EC" id="2.3.1.269"/>
    </reaction>
</comment>
<dbReference type="EMBL" id="NPDN01000004">
    <property type="protein sequence ID" value="PJZ25743.1"/>
    <property type="molecule type" value="Genomic_DNA"/>
</dbReference>
<comment type="pathway">
    <text evidence="9">Protein modification; lipoprotein biosynthesis (N-acyl transfer).</text>
</comment>
<keyword evidence="3 9" id="KW-1003">Cell membrane</keyword>
<name>A0A2M9XDG6_9LEPT</name>
<keyword evidence="12" id="KW-1185">Reference proteome</keyword>
<evidence type="ECO:0000256" key="3">
    <source>
        <dbReference type="ARBA" id="ARBA00022475"/>
    </source>
</evidence>
<evidence type="ECO:0000256" key="8">
    <source>
        <dbReference type="ARBA" id="ARBA00023315"/>
    </source>
</evidence>
<dbReference type="OrthoDB" id="9804277at2"/>
<evidence type="ECO:0000256" key="5">
    <source>
        <dbReference type="ARBA" id="ARBA00022692"/>
    </source>
</evidence>
<keyword evidence="8 9" id="KW-0012">Acyltransferase</keyword>
<dbReference type="UniPathway" id="UPA00666"/>
<dbReference type="HAMAP" id="MF_01148">
    <property type="entry name" value="Lnt"/>
    <property type="match status" value="1"/>
</dbReference>
<dbReference type="Gene3D" id="3.60.110.10">
    <property type="entry name" value="Carbon-nitrogen hydrolase"/>
    <property type="match status" value="1"/>
</dbReference>
<dbReference type="GO" id="GO:0042158">
    <property type="term" value="P:lipoprotein biosynthetic process"/>
    <property type="evidence" value="ECO:0007669"/>
    <property type="project" value="UniProtKB-UniRule"/>
</dbReference>
<dbReference type="PANTHER" id="PTHR38686:SF1">
    <property type="entry name" value="APOLIPOPROTEIN N-ACYLTRANSFERASE"/>
    <property type="match status" value="1"/>
</dbReference>
<sequence length="589" mass="66347">MIRFSRNPIRPFLCLIGIASGILFGMEPFAFFPAGGLSAVCIYILFLELREWKLKSAVFWILGLSQIINLIVFFWIPSSISAISGAGTSVSWTLFLVYGIFSHFKLIIFYLGWNFSLFLYNKYINSPEKSILFGWAIFPIWGILSDLIMPQLFPWYWGNLAEGNLSFSQIASWAGVFGVGFFLLLGGSSLVLIRNPFGQRYGISGILIFGVVWTLGGFRLYSAPDYTVPNSTPAIEDGILKLSGVLIQPNTSPGKRELAENPEFVGQTISTSLELGLRSSLETSPPPDLLFLPESAVPFHGTIPNENPGQGVYSSTFHGALMYLTYKSGADILYNELNRFPEGLKNQVTLLSSSNGEVVRYDKRRLLAFGEYIPFESAFPFLRKLFKETSFYITGGNPKPLIGNRSFRRERIPSLPTEEETPLIQNPDHFRPILTSSGKEENVSYQILPLICYEAMFSYLVRDSVKFASKDTYTFFVNPTNDSWFSSEIEAWQHGGAVRFRAIEFGLTMVRPAVTGISFAVDPYGRSLNHPTRYGEKDTRSFLLPATKLKNGGNTFYSEWGNFPFYLYTILVFTLFFLVGKKTFFKTKD</sequence>
<proteinExistence type="inferred from homology"/>
<evidence type="ECO:0000313" key="12">
    <source>
        <dbReference type="Proteomes" id="UP000232196"/>
    </source>
</evidence>
<feature type="transmembrane region" description="Helical" evidence="9">
    <location>
        <begin position="173"/>
        <end position="193"/>
    </location>
</feature>
<evidence type="ECO:0000259" key="10">
    <source>
        <dbReference type="PROSITE" id="PS50263"/>
    </source>
</evidence>
<feature type="transmembrane region" description="Helical" evidence="9">
    <location>
        <begin position="58"/>
        <end position="76"/>
    </location>
</feature>
<dbReference type="InterPro" id="IPR004563">
    <property type="entry name" value="Apolipo_AcylTrfase"/>
</dbReference>
<protein>
    <recommendedName>
        <fullName evidence="9">Apolipoprotein N-acyltransferase</fullName>
        <shortName evidence="9">ALP N-acyltransferase</shortName>
        <ecNumber evidence="9">2.3.1.269</ecNumber>
    </recommendedName>
</protein>
<gene>
    <name evidence="9" type="primary">lnt</name>
    <name evidence="11" type="ORF">CH357_08855</name>
</gene>